<protein>
    <submittedName>
        <fullName evidence="4">PEP-CTERM sorting domain-containing protein</fullName>
    </submittedName>
</protein>
<evidence type="ECO:0000256" key="2">
    <source>
        <dbReference type="SAM" id="SignalP"/>
    </source>
</evidence>
<gene>
    <name evidence="4" type="ORF">U5817_13715</name>
</gene>
<keyword evidence="1" id="KW-1133">Transmembrane helix</keyword>
<evidence type="ECO:0000259" key="3">
    <source>
        <dbReference type="Pfam" id="PF07589"/>
    </source>
</evidence>
<feature type="chain" id="PRO_5047471324" evidence="2">
    <location>
        <begin position="22"/>
        <end position="115"/>
    </location>
</feature>
<feature type="domain" description="Ice-binding protein C-terminal" evidence="3">
    <location>
        <begin position="88"/>
        <end position="112"/>
    </location>
</feature>
<dbReference type="Pfam" id="PF07589">
    <property type="entry name" value="PEP-CTERM"/>
    <property type="match status" value="1"/>
</dbReference>
<sequence length="115" mass="11380">MKLKFLGTGLVGICMAGAALAGQSGNPSDAGTSFNAVLNQNGGGIVSTFRAGDVEARGVGGLVSELALASGGQFVAIAAGGNPQFVPSVPEPDAALMLLVGLGMVGVVARRRLRR</sequence>
<keyword evidence="5" id="KW-1185">Reference proteome</keyword>
<organism evidence="4 5">
    <name type="scientific">Aromatoleum evansii</name>
    <name type="common">Azoarcus evansii</name>
    <dbReference type="NCBI Taxonomy" id="59406"/>
    <lineage>
        <taxon>Bacteria</taxon>
        <taxon>Pseudomonadati</taxon>
        <taxon>Pseudomonadota</taxon>
        <taxon>Betaproteobacteria</taxon>
        <taxon>Rhodocyclales</taxon>
        <taxon>Rhodocyclaceae</taxon>
        <taxon>Aromatoleum</taxon>
    </lineage>
</organism>
<dbReference type="EMBL" id="CP141259">
    <property type="protein sequence ID" value="WRL44266.1"/>
    <property type="molecule type" value="Genomic_DNA"/>
</dbReference>
<feature type="signal peptide" evidence="2">
    <location>
        <begin position="1"/>
        <end position="21"/>
    </location>
</feature>
<dbReference type="NCBIfam" id="TIGR02595">
    <property type="entry name" value="PEP_CTERM"/>
    <property type="match status" value="1"/>
</dbReference>
<keyword evidence="1" id="KW-0812">Transmembrane</keyword>
<evidence type="ECO:0000256" key="1">
    <source>
        <dbReference type="SAM" id="Phobius"/>
    </source>
</evidence>
<dbReference type="Proteomes" id="UP001626593">
    <property type="component" value="Chromosome"/>
</dbReference>
<keyword evidence="1" id="KW-0472">Membrane</keyword>
<feature type="transmembrane region" description="Helical" evidence="1">
    <location>
        <begin position="94"/>
        <end position="113"/>
    </location>
</feature>
<keyword evidence="2" id="KW-0732">Signal</keyword>
<name>A0ABZ1AEH9_AROEV</name>
<reference evidence="4 5" key="1">
    <citation type="submission" date="2023-12" db="EMBL/GenBank/DDBJ databases">
        <title>A. evansii MAY27, complete genome.</title>
        <authorList>
            <person name="Wang Y."/>
        </authorList>
    </citation>
    <scope>NUCLEOTIDE SEQUENCE [LARGE SCALE GENOMIC DNA]</scope>
    <source>
        <strain evidence="4 5">MAY27</strain>
    </source>
</reference>
<evidence type="ECO:0000313" key="5">
    <source>
        <dbReference type="Proteomes" id="UP001626593"/>
    </source>
</evidence>
<dbReference type="RefSeq" id="WP_169127549.1">
    <property type="nucleotide sequence ID" value="NZ_CAWPLS010000077.1"/>
</dbReference>
<proteinExistence type="predicted"/>
<accession>A0ABZ1AEH9</accession>
<evidence type="ECO:0000313" key="4">
    <source>
        <dbReference type="EMBL" id="WRL44266.1"/>
    </source>
</evidence>
<dbReference type="InterPro" id="IPR013424">
    <property type="entry name" value="Ice-binding_C"/>
</dbReference>